<sequence>MSFFYFLFPFFRRAPSCVFCVGRLVYLLDQEKTASRPQCLIGRGGVGPQCGRGQRAKKTGACALFREREAPPWRHPPFGFLFLCLVLFFYTILFFSHVAALPFLFFISRRRREQQMMQWEWRSLACAFSLASSRVGHEDRTRMLFVFF</sequence>
<evidence type="ECO:0000256" key="1">
    <source>
        <dbReference type="SAM" id="Phobius"/>
    </source>
</evidence>
<accession>A0A811BMQ5</accession>
<proteinExistence type="predicted"/>
<evidence type="ECO:0008006" key="4">
    <source>
        <dbReference type="Google" id="ProtNLM"/>
    </source>
</evidence>
<organism evidence="2 3">
    <name type="scientific">Pandoravirus japonicus</name>
    <dbReference type="NCBI Taxonomy" id="2823154"/>
    <lineage>
        <taxon>Viruses</taxon>
        <taxon>Pandoravirus</taxon>
    </lineage>
</organism>
<evidence type="ECO:0000313" key="2">
    <source>
        <dbReference type="EMBL" id="BCU03088.1"/>
    </source>
</evidence>
<reference evidence="2" key="1">
    <citation type="submission" date="2021-04" db="EMBL/GenBank/DDBJ databases">
        <title>Draft Genome Sequence of Pandoravirus japonicus, Isolated from the Sabaishi River of Niigata, Japan.</title>
        <authorList>
            <person name="Hosokawa N."/>
            <person name="Takahashi H."/>
            <person name="Aoki K."/>
            <person name="Takemura M."/>
        </authorList>
    </citation>
    <scope>NUCLEOTIDE SEQUENCE</scope>
</reference>
<name>A0A811BMQ5_9VIRU</name>
<dbReference type="Proteomes" id="UP001253637">
    <property type="component" value="Segment"/>
</dbReference>
<evidence type="ECO:0000313" key="3">
    <source>
        <dbReference type="Proteomes" id="UP001253637"/>
    </source>
</evidence>
<keyword evidence="1" id="KW-1133">Transmembrane helix</keyword>
<keyword evidence="1" id="KW-0812">Transmembrane</keyword>
<dbReference type="EMBL" id="LC625835">
    <property type="protein sequence ID" value="BCU03088.1"/>
    <property type="molecule type" value="Genomic_DNA"/>
</dbReference>
<protein>
    <recommendedName>
        <fullName evidence="4">Transmembrane protein</fullName>
    </recommendedName>
</protein>
<keyword evidence="1" id="KW-0472">Membrane</keyword>
<feature type="transmembrane region" description="Helical" evidence="1">
    <location>
        <begin position="80"/>
        <end position="107"/>
    </location>
</feature>